<protein>
    <submittedName>
        <fullName evidence="1">Uncharacterized protein</fullName>
    </submittedName>
</protein>
<gene>
    <name evidence="1" type="ORF">WG66_16987</name>
</gene>
<organism evidence="1 2">
    <name type="scientific">Moniliophthora roreri</name>
    <name type="common">Frosty pod rot fungus</name>
    <name type="synonym">Monilia roreri</name>
    <dbReference type="NCBI Taxonomy" id="221103"/>
    <lineage>
        <taxon>Eukaryota</taxon>
        <taxon>Fungi</taxon>
        <taxon>Dikarya</taxon>
        <taxon>Basidiomycota</taxon>
        <taxon>Agaricomycotina</taxon>
        <taxon>Agaricomycetes</taxon>
        <taxon>Agaricomycetidae</taxon>
        <taxon>Agaricales</taxon>
        <taxon>Marasmiineae</taxon>
        <taxon>Marasmiaceae</taxon>
        <taxon>Moniliophthora</taxon>
    </lineage>
</organism>
<evidence type="ECO:0000313" key="2">
    <source>
        <dbReference type="Proteomes" id="UP000054988"/>
    </source>
</evidence>
<proteinExistence type="predicted"/>
<comment type="caution">
    <text evidence="1">The sequence shown here is derived from an EMBL/GenBank/DDBJ whole genome shotgun (WGS) entry which is preliminary data.</text>
</comment>
<accession>A0A0W0F2G5</accession>
<name>A0A0W0F2G5_MONRR</name>
<dbReference type="AlphaFoldDB" id="A0A0W0F2G5"/>
<dbReference type="EMBL" id="LATX01002383">
    <property type="protein sequence ID" value="KTB30525.1"/>
    <property type="molecule type" value="Genomic_DNA"/>
</dbReference>
<dbReference type="Proteomes" id="UP000054988">
    <property type="component" value="Unassembled WGS sequence"/>
</dbReference>
<reference evidence="1 2" key="1">
    <citation type="submission" date="2015-12" db="EMBL/GenBank/DDBJ databases">
        <title>Draft genome sequence of Moniliophthora roreri, the causal agent of frosty pod rot of cacao.</title>
        <authorList>
            <person name="Aime M.C."/>
            <person name="Diaz-Valderrama J.R."/>
            <person name="Kijpornyongpan T."/>
            <person name="Phillips-Mora W."/>
        </authorList>
    </citation>
    <scope>NUCLEOTIDE SEQUENCE [LARGE SCALE GENOMIC DNA]</scope>
    <source>
        <strain evidence="1 2">MCA 2952</strain>
    </source>
</reference>
<evidence type="ECO:0000313" key="1">
    <source>
        <dbReference type="EMBL" id="KTB30525.1"/>
    </source>
</evidence>
<sequence length="87" mass="9978">MISFTASNRSRSVLSQPLLNDEAGEIVKRPAYDDETFEVDCWMDAELHDVPVWVLDKQWYKLVDPSLDTHVADTPPTTVSQYMYADI</sequence>